<comment type="caution">
    <text evidence="3">The sequence shown here is derived from an EMBL/GenBank/DDBJ whole genome shotgun (WGS) entry which is preliminary data.</text>
</comment>
<dbReference type="InterPro" id="IPR001173">
    <property type="entry name" value="Glyco_trans_2-like"/>
</dbReference>
<keyword evidence="1" id="KW-0812">Transmembrane</keyword>
<reference evidence="3" key="1">
    <citation type="submission" date="2019-08" db="EMBL/GenBank/DDBJ databases">
        <authorList>
            <person name="Kucharzyk K."/>
            <person name="Murdoch R.W."/>
            <person name="Higgins S."/>
            <person name="Loffler F."/>
        </authorList>
    </citation>
    <scope>NUCLEOTIDE SEQUENCE</scope>
</reference>
<sequence length="253" mass="28809">MVTYALNTGIRHSSGQYLIRIDAHAEYDRDYIEKCVFYLENIKADNVGGVIRTKGTGFVGETIAEILSSKFGVGNSPFRTNALSGYVDTVPFGAYKKEIFKKIGMFNPELPRSEDNDFNSRIRENGGKIYMATDIKATYYCRNTISELIIQALKNGNALFLTLRKNPKAMCLRHFIPFTFVLSLIIIPVFTMLAKPFIYLFIFEIALYLVIDLYFSLFIGQVKHSILKIFMYPLFHICYGIGSLLGLFGIKLY</sequence>
<feature type="domain" description="Glycosyltransferase 2-like" evidence="2">
    <location>
        <begin position="4"/>
        <end position="103"/>
    </location>
</feature>
<evidence type="ECO:0000313" key="3">
    <source>
        <dbReference type="EMBL" id="MPM40183.1"/>
    </source>
</evidence>
<dbReference type="Gene3D" id="3.90.550.10">
    <property type="entry name" value="Spore Coat Polysaccharide Biosynthesis Protein SpsA, Chain A"/>
    <property type="match status" value="1"/>
</dbReference>
<dbReference type="SUPFAM" id="SSF53448">
    <property type="entry name" value="Nucleotide-diphospho-sugar transferases"/>
    <property type="match status" value="1"/>
</dbReference>
<dbReference type="EMBL" id="VSSQ01008906">
    <property type="protein sequence ID" value="MPM40183.1"/>
    <property type="molecule type" value="Genomic_DNA"/>
</dbReference>
<feature type="transmembrane region" description="Helical" evidence="1">
    <location>
        <begin position="229"/>
        <end position="250"/>
    </location>
</feature>
<accession>A0A644ZNA9</accession>
<proteinExistence type="predicted"/>
<dbReference type="AlphaFoldDB" id="A0A644ZNA9"/>
<protein>
    <recommendedName>
        <fullName evidence="2">Glycosyltransferase 2-like domain-containing protein</fullName>
    </recommendedName>
</protein>
<name>A0A644ZNA9_9ZZZZ</name>
<gene>
    <name evidence="3" type="ORF">SDC9_86823</name>
</gene>
<dbReference type="InterPro" id="IPR029044">
    <property type="entry name" value="Nucleotide-diphossugar_trans"/>
</dbReference>
<keyword evidence="1" id="KW-0472">Membrane</keyword>
<evidence type="ECO:0000259" key="2">
    <source>
        <dbReference type="Pfam" id="PF00535"/>
    </source>
</evidence>
<feature type="transmembrane region" description="Helical" evidence="1">
    <location>
        <begin position="171"/>
        <end position="191"/>
    </location>
</feature>
<keyword evidence="1" id="KW-1133">Transmembrane helix</keyword>
<organism evidence="3">
    <name type="scientific">bioreactor metagenome</name>
    <dbReference type="NCBI Taxonomy" id="1076179"/>
    <lineage>
        <taxon>unclassified sequences</taxon>
        <taxon>metagenomes</taxon>
        <taxon>ecological metagenomes</taxon>
    </lineage>
</organism>
<dbReference type="Pfam" id="PF00535">
    <property type="entry name" value="Glycos_transf_2"/>
    <property type="match status" value="1"/>
</dbReference>
<evidence type="ECO:0000256" key="1">
    <source>
        <dbReference type="SAM" id="Phobius"/>
    </source>
</evidence>
<feature type="transmembrane region" description="Helical" evidence="1">
    <location>
        <begin position="197"/>
        <end position="217"/>
    </location>
</feature>